<name>A0A0A1VVZ5_MICAE</name>
<protein>
    <recommendedName>
        <fullName evidence="2">Mce/MlaD domain-containing protein</fullName>
    </recommendedName>
</protein>
<reference evidence="4" key="1">
    <citation type="journal article" date="2015" name="Genome">
        <title>Whole Genome Sequence of the Non-Microcystin-Producing Microcystis aeruginosa Strain NIES-44.</title>
        <authorList>
            <person name="Okano K."/>
            <person name="Miyata N."/>
            <person name="Ozaki Y."/>
        </authorList>
    </citation>
    <scope>NUCLEOTIDE SEQUENCE [LARGE SCALE GENOMIC DNA]</scope>
    <source>
        <strain evidence="4">NIES-44</strain>
    </source>
</reference>
<comment type="caution">
    <text evidence="3">The sequence shown here is derived from an EMBL/GenBank/DDBJ whole genome shotgun (WGS) entry which is preliminary data.</text>
</comment>
<organism evidence="3 4">
    <name type="scientific">Microcystis aeruginosa NIES-44</name>
    <dbReference type="NCBI Taxonomy" id="449439"/>
    <lineage>
        <taxon>Bacteria</taxon>
        <taxon>Bacillati</taxon>
        <taxon>Cyanobacteriota</taxon>
        <taxon>Cyanophyceae</taxon>
        <taxon>Oscillatoriophycideae</taxon>
        <taxon>Chroococcales</taxon>
        <taxon>Microcystaceae</taxon>
        <taxon>Microcystis</taxon>
    </lineage>
</organism>
<dbReference type="PANTHER" id="PTHR34675:SF1">
    <property type="entry name" value="PROTEIN TRIGALACTOSYLDIACYLGLYCEROL 2, CHLOROPLASTIC"/>
    <property type="match status" value="1"/>
</dbReference>
<feature type="coiled-coil region" evidence="1">
    <location>
        <begin position="190"/>
        <end position="217"/>
    </location>
</feature>
<accession>A0A0A1VVZ5</accession>
<evidence type="ECO:0000259" key="2">
    <source>
        <dbReference type="Pfam" id="PF02470"/>
    </source>
</evidence>
<evidence type="ECO:0000256" key="1">
    <source>
        <dbReference type="SAM" id="Coils"/>
    </source>
</evidence>
<evidence type="ECO:0000313" key="3">
    <source>
        <dbReference type="EMBL" id="GAL93774.1"/>
    </source>
</evidence>
<feature type="domain" description="Mce/MlaD" evidence="2">
    <location>
        <begin position="38"/>
        <end position="114"/>
    </location>
</feature>
<dbReference type="InterPro" id="IPR039342">
    <property type="entry name" value="TGD2-like"/>
</dbReference>
<dbReference type="InterPro" id="IPR003399">
    <property type="entry name" value="Mce/MlaD"/>
</dbReference>
<dbReference type="PANTHER" id="PTHR34675">
    <property type="entry name" value="PROTEIN TRIGALACTOSYLDIACYLGLYCEROL 2, CHLOROPLASTIC"/>
    <property type="match status" value="1"/>
</dbReference>
<evidence type="ECO:0000313" key="4">
    <source>
        <dbReference type="Proteomes" id="UP000030321"/>
    </source>
</evidence>
<sequence length="444" mass="48502">MQSSRALREGRLGLFALGGLLVFGALAIWVRGGGFGQRTYQLIFEFADVEGLQVGAPVRFRGVRVGRITSFIPGSNQVEVIAEIASANLVMPRKVTVTTNLSGLIGEAAIDITPLVSLSAEAKNLDPLSPDCDQQLILCNNTRLQGTTGTQLMSSVGRLVDTFTSPEFVGNLNDVTKNTAIAAKKIARLSDDTSQTIRNAQRELSRLSLELAATSRSVSNTANNASRFVNTLDSTVQENRSQISRTFQQSSQLVANLNGVLSENRGQIVNTLDHINQASLGIGSLANNLNNTALRLNASLDEIDTKQVMQNIETILNNAVETSNNLREITKTINDPATIVVLQKTLESARVTFENTQKITSDIDELIGDPQFRENLRRLIDGLSNLLSSGEQLEYNLRIAQTLDTMTQELAKQKVLTISRPPLNPKQMQLYPQFIVQQPPTSEK</sequence>
<dbReference type="RefSeq" id="WP_045359681.1">
    <property type="nucleotide sequence ID" value="NZ_BBPA01000047.1"/>
</dbReference>
<dbReference type="EMBL" id="BBPA01000047">
    <property type="protein sequence ID" value="GAL93774.1"/>
    <property type="molecule type" value="Genomic_DNA"/>
</dbReference>
<dbReference type="Pfam" id="PF02470">
    <property type="entry name" value="MlaD"/>
    <property type="match status" value="1"/>
</dbReference>
<dbReference type="AlphaFoldDB" id="A0A0A1VVZ5"/>
<gene>
    <name evidence="3" type="ORF">N44_03526</name>
</gene>
<dbReference type="Proteomes" id="UP000030321">
    <property type="component" value="Unassembled WGS sequence"/>
</dbReference>
<keyword evidence="1" id="KW-0175">Coiled coil</keyword>
<proteinExistence type="predicted"/>